<reference evidence="2 3" key="1">
    <citation type="journal article" date="2018" name="BMC Genomics">
        <title>Whole genome sequencing and function prediction of 133 gut anaerobes isolated from chicken caecum in pure cultures.</title>
        <authorList>
            <person name="Medvecky M."/>
            <person name="Cejkova D."/>
            <person name="Polansky O."/>
            <person name="Karasova D."/>
            <person name="Kubasova T."/>
            <person name="Cizek A."/>
            <person name="Rychlik I."/>
        </authorList>
    </citation>
    <scope>NUCLEOTIDE SEQUENCE [LARGE SCALE GENOMIC DNA]</scope>
    <source>
        <strain evidence="2 3">An13</strain>
    </source>
</reference>
<dbReference type="OrthoDB" id="6200718at2"/>
<proteinExistence type="predicted"/>
<evidence type="ECO:0000259" key="1">
    <source>
        <dbReference type="Pfam" id="PF14024"/>
    </source>
</evidence>
<evidence type="ECO:0000313" key="2">
    <source>
        <dbReference type="EMBL" id="OUQ35442.1"/>
    </source>
</evidence>
<accession>A0A1Y4T2K9</accession>
<protein>
    <recommendedName>
        <fullName evidence="1">DUF4240 domain-containing protein</fullName>
    </recommendedName>
</protein>
<comment type="caution">
    <text evidence="2">The sequence shown here is derived from an EMBL/GenBank/DDBJ whole genome shotgun (WGS) entry which is preliminary data.</text>
</comment>
<dbReference type="InterPro" id="IPR025334">
    <property type="entry name" value="DUF4240"/>
</dbReference>
<dbReference type="EMBL" id="NFLJ01000008">
    <property type="protein sequence ID" value="OUQ35442.1"/>
    <property type="molecule type" value="Genomic_DNA"/>
</dbReference>
<feature type="domain" description="DUF4240" evidence="1">
    <location>
        <begin position="1"/>
        <end position="116"/>
    </location>
</feature>
<dbReference type="Proteomes" id="UP000195305">
    <property type="component" value="Unassembled WGS sequence"/>
</dbReference>
<dbReference type="Pfam" id="PF14024">
    <property type="entry name" value="DUF4240"/>
    <property type="match status" value="1"/>
</dbReference>
<name>A0A1Y4T2K9_9FIRM</name>
<evidence type="ECO:0000313" key="3">
    <source>
        <dbReference type="Proteomes" id="UP000195305"/>
    </source>
</evidence>
<organism evidence="2 3">
    <name type="scientific">Massilimicrobiota timonensis</name>
    <dbReference type="NCBI Taxonomy" id="1776392"/>
    <lineage>
        <taxon>Bacteria</taxon>
        <taxon>Bacillati</taxon>
        <taxon>Bacillota</taxon>
        <taxon>Erysipelotrichia</taxon>
        <taxon>Erysipelotrichales</taxon>
        <taxon>Erysipelotrichaceae</taxon>
        <taxon>Massilimicrobiota</taxon>
    </lineage>
</organism>
<sequence>MNKHDFFDIIMTKCAWSKQGNDEKVLAPLIKFLSQQEDDEIFMFEDIMTDLLYQLDTLQNFKIAKKYYHHNADTFLYSRCVALINGEKYYINVKQGKNKDLWTKEFESLLYVPKRAWKMKHHKSLEYYPHLPAISYETGSNKDGWEKRISLTRLKRIIQNKSIKNFM</sequence>
<gene>
    <name evidence="2" type="ORF">B5E75_04095</name>
</gene>
<keyword evidence="3" id="KW-1185">Reference proteome</keyword>
<dbReference type="AlphaFoldDB" id="A0A1Y4T2K9"/>
<dbReference type="RefSeq" id="WP_087357515.1">
    <property type="nucleotide sequence ID" value="NZ_NFLJ01000008.1"/>
</dbReference>